<evidence type="ECO:0000313" key="3">
    <source>
        <dbReference type="Proteomes" id="UP000217182"/>
    </source>
</evidence>
<dbReference type="AlphaFoldDB" id="A0A250AW47"/>
<evidence type="ECO:0000313" key="2">
    <source>
        <dbReference type="EMBL" id="ATA18170.1"/>
    </source>
</evidence>
<dbReference type="OrthoDB" id="9041724at2"/>
<dbReference type="KEGG" id="gqu:AWC35_01720"/>
<sequence>MEGFEEVPPLDGMFAPLDVRSELKQAFVRWLPRPYDTRVALGSGEKVNELDLLSLCEHWRLEYPGEAKDLAKSWDESEERKADDGPFFNELVRLGWVFFDGGRWIMQGTPLGTLSLINYPSPSTKIFLEGLSKPRLIAKTDQQPTAVLALAKKILAEFWLEQYVPIENPEWFLSRLWERLCPAEPINTENNVTSLQAPVSENRASFKAANTDAVDCAFLEWTAWCHVIRGYGKWERQWSLSQQRFCREAAHRALARQTLWNGWDCDLARYVKVLQETYAIPLNQLRFASSAGKAPPRTIVARAGWLASREVEHLMMERLMMQRHGQNTVNFAFGLLCSELEKTDIGPGIMAAAEAILSYAVNHPMALLQLRFRVDSNPGLLVDMLLYRPTACLAAKWTIEWQPKSGRNNDLNRGREAQTKTFAVQDSLSVIAYHLNASSISLEECASLITWCYTDSTGMGRAIADPRRPVGRQLLGIFAKQDEQVQSEVLRHLVDQAAYENNIPRACFSGVLDGMNSLPLVTEAAIRPVIALYSVFARKQRLDWTDVAGLSSDMAGRLVAAACAQATSDRDAFLIPFDGMELIHEASRDEEPTVRSSVARTMRIHIRLLARAVSGWPYETLPSVLCEILKKLISRSVIEHDEKGRIGALTDRYSPTHSQSRETGSPAQDLASAWSKLDKSNQGDLLQVFGQSDDPVFLAELCQFLPTTAKPGIKARLRQLKPAEASVFWTWPELHHRIETLLIAGEYELAREHLEDVRQDLGKAPQQYWLALFALELQLFLKEEKWTALDSTTIPSKLDAATARQANDQLDFYRATSQLLRPGGDLASARTELQRLSSKPGASSTYRDNYFAVAIQQIIGPTSHPLSGADKLTGERLLGEINNAVAADNKLASNSLLANRAYLLFALQRPAAALESVAKRRSAVRSSELEMVVVLAKYKMGHQDEAMAILDTAIKEFETDKRLVLLKEDLQAGTPASSVTSATVAVDSISSIRAALQQLSQLPISQVGDVLGPPGLGFRGYLIREVSKAVASLQRIAGMLRDRKNSADEARIENDLNSAVREILSASLALAKWDVADQSLGGTTANGNPGERDAVIRVSGQEISVYEALVCKGLDRTNIKKHFDKLLAYGTCDIYFHVIYSYAQDVKPLLDYVRRMLEHEILPSLSYRGCEALTPPDFETSGYLATYNVDHREIAVVFLIADLKIRTA</sequence>
<evidence type="ECO:0000256" key="1">
    <source>
        <dbReference type="SAM" id="MobiDB-lite"/>
    </source>
</evidence>
<feature type="compositionally biased region" description="Polar residues" evidence="1">
    <location>
        <begin position="653"/>
        <end position="666"/>
    </location>
</feature>
<name>A0A250AW47_9GAMM</name>
<proteinExistence type="predicted"/>
<feature type="region of interest" description="Disordered" evidence="1">
    <location>
        <begin position="650"/>
        <end position="671"/>
    </location>
</feature>
<dbReference type="RefSeq" id="WP_095844763.1">
    <property type="nucleotide sequence ID" value="NZ_CP014136.1"/>
</dbReference>
<organism evidence="2 3">
    <name type="scientific">Gibbsiella quercinecans</name>
    <dbReference type="NCBI Taxonomy" id="929813"/>
    <lineage>
        <taxon>Bacteria</taxon>
        <taxon>Pseudomonadati</taxon>
        <taxon>Pseudomonadota</taxon>
        <taxon>Gammaproteobacteria</taxon>
        <taxon>Enterobacterales</taxon>
        <taxon>Yersiniaceae</taxon>
        <taxon>Gibbsiella</taxon>
    </lineage>
</organism>
<protein>
    <submittedName>
        <fullName evidence="2">Uncharacterized protein</fullName>
    </submittedName>
</protein>
<accession>A0A250AW47</accession>
<dbReference type="EMBL" id="CP014136">
    <property type="protein sequence ID" value="ATA18170.1"/>
    <property type="molecule type" value="Genomic_DNA"/>
</dbReference>
<reference evidence="2 3" key="1">
    <citation type="submission" date="2016-01" db="EMBL/GenBank/DDBJ databases">
        <authorList>
            <person name="Oliw E.H."/>
        </authorList>
    </citation>
    <scope>NUCLEOTIDE SEQUENCE [LARGE SCALE GENOMIC DNA]</scope>
    <source>
        <strain evidence="2 3">FRB97</strain>
    </source>
</reference>
<dbReference type="Proteomes" id="UP000217182">
    <property type="component" value="Chromosome"/>
</dbReference>
<gene>
    <name evidence="2" type="ORF">AWC35_01720</name>
</gene>
<keyword evidence="3" id="KW-1185">Reference proteome</keyword>